<accession>A0A5U8STM4</accession>
<dbReference type="PROSITE" id="PS51257">
    <property type="entry name" value="PROKAR_LIPOPROTEIN"/>
    <property type="match status" value="1"/>
</dbReference>
<organism evidence="2">
    <name type="scientific">Salmonella enterica subsp. enterica serovar Chester</name>
    <dbReference type="NCBI Taxonomy" id="149386"/>
    <lineage>
        <taxon>Bacteria</taxon>
        <taxon>Pseudomonadati</taxon>
        <taxon>Pseudomonadota</taxon>
        <taxon>Gammaproteobacteria</taxon>
        <taxon>Enterobacterales</taxon>
        <taxon>Enterobacteriaceae</taxon>
        <taxon>Salmonella</taxon>
    </lineage>
</organism>
<dbReference type="Pfam" id="PF13265">
    <property type="entry name" value="DUF4056"/>
    <property type="match status" value="1"/>
</dbReference>
<reference evidence="2" key="1">
    <citation type="submission" date="2018-07" db="EMBL/GenBank/DDBJ databases">
        <authorList>
            <person name="Ashton P.M."/>
            <person name="Dallman T."/>
            <person name="Nair S."/>
            <person name="De Pinna E."/>
            <person name="Peters T."/>
            <person name="Grant K."/>
        </authorList>
    </citation>
    <scope>NUCLEOTIDE SEQUENCE</scope>
    <source>
        <strain evidence="2">296838</strain>
    </source>
</reference>
<sequence>MRVFISAIIMMVLLSGCQSRMADVPVIRADLSPQTTETAAQAFPVADKVGAPDGLRPCCAFGYDLQAKLGPVPVPFYTIGNVLTAGDLGEHVYNDSFWFGVAEVIGLSNENLGIIYSRHGGFIDIAHVRDTADYTYYLFTQIYPHLGNARMLILSDELFSRRIQFRHFIPPQDPAERYTLSVYLAARLAFRLAAWHEIAQWYGYHSVPGFPEEISAFTPEDLYSNLLGARLAITLLLQGHGGSVADFNRGMESILPLALAQLDAQPAAVTRQMFDSIDGRWWDKRQRVPEKFLVLRRDYSVSDDRLPSQPARETAAGLRLALPQHYRGWPLADLASFELWRTNNPGNLPVTALPFTEADFPALTAHAAAEDKKTAPVSVQRNQ</sequence>
<evidence type="ECO:0000256" key="1">
    <source>
        <dbReference type="SAM" id="SignalP"/>
    </source>
</evidence>
<proteinExistence type="predicted"/>
<comment type="caution">
    <text evidence="2">The sequence shown here is derived from an EMBL/GenBank/DDBJ whole genome shotgun (WGS) entry which is preliminary data.</text>
</comment>
<gene>
    <name evidence="2" type="ORF">DS524_24310</name>
</gene>
<feature type="chain" id="PRO_5026075937" evidence="1">
    <location>
        <begin position="23"/>
        <end position="383"/>
    </location>
</feature>
<feature type="signal peptide" evidence="1">
    <location>
        <begin position="1"/>
        <end position="22"/>
    </location>
</feature>
<evidence type="ECO:0000313" key="2">
    <source>
        <dbReference type="EMBL" id="EBR9858881.1"/>
    </source>
</evidence>
<name>A0A5U8STM4_SALET</name>
<protein>
    <submittedName>
        <fullName evidence="2">DUF4056 domain-containing protein</fullName>
    </submittedName>
</protein>
<dbReference type="InterPro" id="IPR025130">
    <property type="entry name" value="DUF4056"/>
</dbReference>
<keyword evidence="1" id="KW-0732">Signal</keyword>
<dbReference type="AlphaFoldDB" id="A0A5U8STM4"/>
<dbReference type="EMBL" id="AAGUAT010000044">
    <property type="protein sequence ID" value="EBR9858881.1"/>
    <property type="molecule type" value="Genomic_DNA"/>
</dbReference>